<evidence type="ECO:0000259" key="7">
    <source>
        <dbReference type="Pfam" id="PF14294"/>
    </source>
</evidence>
<dbReference type="NCBIfam" id="NF033592">
    <property type="entry name" value="transpos_IS4_1"/>
    <property type="match status" value="1"/>
</dbReference>
<evidence type="ECO:0000313" key="8">
    <source>
        <dbReference type="EMBL" id="OCL27307.1"/>
    </source>
</evidence>
<evidence type="ECO:0000256" key="1">
    <source>
        <dbReference type="ARBA" id="ARBA00010075"/>
    </source>
</evidence>
<dbReference type="PANTHER" id="PTHR33258:SF1">
    <property type="entry name" value="TRANSPOSASE INSL FOR INSERTION SEQUENCE ELEMENT IS186A-RELATED"/>
    <property type="match status" value="1"/>
</dbReference>
<keyword evidence="4" id="KW-0233">DNA recombination</keyword>
<reference evidence="8 9" key="2">
    <citation type="submission" date="2016-08" db="EMBL/GenBank/DDBJ databases">
        <title>Orenia metallireducens sp. nov. strain Z6, a Novel Metal-reducing Firmicute from the Deep Subsurface.</title>
        <authorList>
            <person name="Maxim B.I."/>
            <person name="Kenneth K."/>
            <person name="Flynn T.M."/>
            <person name="Oloughlin E.J."/>
            <person name="Locke R.A."/>
            <person name="Weber J.R."/>
            <person name="Egan S.M."/>
            <person name="Mackie R.I."/>
            <person name="Cann I.K."/>
        </authorList>
    </citation>
    <scope>NUCLEOTIDE SEQUENCE [LARGE SCALE GENOMIC DNA]</scope>
    <source>
        <strain evidence="8 9">Z6</strain>
    </source>
</reference>
<dbReference type="GO" id="GO:0004803">
    <property type="term" value="F:transposase activity"/>
    <property type="evidence" value="ECO:0007669"/>
    <property type="project" value="InterPro"/>
</dbReference>
<feature type="transmembrane region" description="Helical" evidence="5">
    <location>
        <begin position="318"/>
        <end position="336"/>
    </location>
</feature>
<dbReference type="EMBL" id="LWDV01000008">
    <property type="protein sequence ID" value="OCL27307.1"/>
    <property type="molecule type" value="Genomic_DNA"/>
</dbReference>
<feature type="domain" description="DUF4372" evidence="7">
    <location>
        <begin position="2"/>
        <end position="63"/>
    </location>
</feature>
<evidence type="ECO:0000259" key="6">
    <source>
        <dbReference type="Pfam" id="PF01609"/>
    </source>
</evidence>
<dbReference type="Pfam" id="PF01609">
    <property type="entry name" value="DDE_Tnp_1"/>
    <property type="match status" value="1"/>
</dbReference>
<gene>
    <name evidence="8" type="ORF">U472_07545</name>
</gene>
<reference evidence="9" key="1">
    <citation type="submission" date="2016-07" db="EMBL/GenBank/DDBJ databases">
        <authorList>
            <person name="Florea S."/>
            <person name="Webb J.S."/>
            <person name="Jaromczyk J."/>
            <person name="Schardl C.L."/>
        </authorList>
    </citation>
    <scope>NUCLEOTIDE SEQUENCE [LARGE SCALE GENOMIC DNA]</scope>
    <source>
        <strain evidence="9">Z6</strain>
    </source>
</reference>
<evidence type="ECO:0000313" key="9">
    <source>
        <dbReference type="Proteomes" id="UP000093514"/>
    </source>
</evidence>
<dbReference type="OrthoDB" id="29496at2"/>
<dbReference type="InterPro" id="IPR025399">
    <property type="entry name" value="DUF4372"/>
</dbReference>
<keyword evidence="3" id="KW-0238">DNA-binding</keyword>
<evidence type="ECO:0000256" key="5">
    <source>
        <dbReference type="SAM" id="Phobius"/>
    </source>
</evidence>
<dbReference type="Pfam" id="PF14294">
    <property type="entry name" value="DUF4372"/>
    <property type="match status" value="1"/>
</dbReference>
<keyword evidence="5" id="KW-0812">Transmembrane</keyword>
<sequence length="374" mass="44463">MSSLLNRLLDVIDKDFLRNLVNKYNSDYKVQKLTTEVHLLYLLYYHLTEKDSLEDFVSELEDNKRLNRVLPKISKSQLSQKNESRNYQIFFEIFQHLFDKLKANRRLRKALKDIGSVKIIDSSTVTLCLSLFPWAKYRSSKGGIKLHTLYDLNTQSPENIIITNAIVHDKEVFDNLTLNPSVTYLFDRAYIHYQKFDDFIENDIYFVTRAKSNTKIEFIRSINLTSKDIEANILLDADVMLGDYTSKTKMKHKMRLVKVKITDRDSKEKVIDILTNRFDLDAHVIAKLYKERWEIELFFKWIKQHLKIKRFFGQNENAVLTQIYTAIILFVILKLIQKQSKFKGTLLQLTRKIKYSIFSHIRRKFNLITWLNDH</sequence>
<dbReference type="SUPFAM" id="SSF53098">
    <property type="entry name" value="Ribonuclease H-like"/>
    <property type="match status" value="1"/>
</dbReference>
<keyword evidence="2" id="KW-0815">Transposition</keyword>
<comment type="similarity">
    <text evidence="1">Belongs to the transposase 11 family.</text>
</comment>
<keyword evidence="9" id="KW-1185">Reference proteome</keyword>
<protein>
    <submittedName>
        <fullName evidence="8">Transposase</fullName>
    </submittedName>
</protein>
<dbReference type="InterPro" id="IPR012337">
    <property type="entry name" value="RNaseH-like_sf"/>
</dbReference>
<dbReference type="Gene3D" id="3.90.350.10">
    <property type="entry name" value="Transposase Inhibitor Protein From Tn5, Chain A, domain 1"/>
    <property type="match status" value="1"/>
</dbReference>
<keyword evidence="5" id="KW-0472">Membrane</keyword>
<evidence type="ECO:0000256" key="3">
    <source>
        <dbReference type="ARBA" id="ARBA00023125"/>
    </source>
</evidence>
<dbReference type="Proteomes" id="UP000093514">
    <property type="component" value="Unassembled WGS sequence"/>
</dbReference>
<organism evidence="8 9">
    <name type="scientific">Orenia metallireducens</name>
    <dbReference type="NCBI Taxonomy" id="1413210"/>
    <lineage>
        <taxon>Bacteria</taxon>
        <taxon>Bacillati</taxon>
        <taxon>Bacillota</taxon>
        <taxon>Clostridia</taxon>
        <taxon>Halanaerobiales</taxon>
        <taxon>Halobacteroidaceae</taxon>
        <taxon>Orenia</taxon>
    </lineage>
</organism>
<accession>A0A1C0AAJ1</accession>
<feature type="domain" description="Transposase IS4-like" evidence="6">
    <location>
        <begin position="116"/>
        <end position="329"/>
    </location>
</feature>
<evidence type="ECO:0000256" key="4">
    <source>
        <dbReference type="ARBA" id="ARBA00023172"/>
    </source>
</evidence>
<dbReference type="AlphaFoldDB" id="A0A1C0AAJ1"/>
<dbReference type="GO" id="GO:0003677">
    <property type="term" value="F:DNA binding"/>
    <property type="evidence" value="ECO:0007669"/>
    <property type="project" value="UniProtKB-KW"/>
</dbReference>
<dbReference type="GO" id="GO:0006313">
    <property type="term" value="P:DNA transposition"/>
    <property type="evidence" value="ECO:0007669"/>
    <property type="project" value="InterPro"/>
</dbReference>
<dbReference type="InterPro" id="IPR047952">
    <property type="entry name" value="Transpos_IS4"/>
</dbReference>
<name>A0A1C0AAJ1_9FIRM</name>
<comment type="caution">
    <text evidence="8">The sequence shown here is derived from an EMBL/GenBank/DDBJ whole genome shotgun (WGS) entry which is preliminary data.</text>
</comment>
<proteinExistence type="inferred from homology"/>
<keyword evidence="5" id="KW-1133">Transmembrane helix</keyword>
<evidence type="ECO:0000256" key="2">
    <source>
        <dbReference type="ARBA" id="ARBA00022578"/>
    </source>
</evidence>
<dbReference type="InterPro" id="IPR002559">
    <property type="entry name" value="Transposase_11"/>
</dbReference>
<dbReference type="PANTHER" id="PTHR33258">
    <property type="entry name" value="TRANSPOSASE INSL FOR INSERTION SEQUENCE ELEMENT IS186A-RELATED"/>
    <property type="match status" value="1"/>
</dbReference>